<evidence type="ECO:0000313" key="6">
    <source>
        <dbReference type="EMBL" id="RPB12109.1"/>
    </source>
</evidence>
<gene>
    <name evidence="6" type="ORF">P167DRAFT_523253</name>
</gene>
<evidence type="ECO:0000313" key="7">
    <source>
        <dbReference type="Proteomes" id="UP000277580"/>
    </source>
</evidence>
<evidence type="ECO:0000256" key="1">
    <source>
        <dbReference type="ARBA" id="ARBA00004496"/>
    </source>
</evidence>
<dbReference type="InterPro" id="IPR036521">
    <property type="entry name" value="SRP19-like_sf"/>
</dbReference>
<organism evidence="6 7">
    <name type="scientific">Morchella conica CCBAS932</name>
    <dbReference type="NCBI Taxonomy" id="1392247"/>
    <lineage>
        <taxon>Eukaryota</taxon>
        <taxon>Fungi</taxon>
        <taxon>Dikarya</taxon>
        <taxon>Ascomycota</taxon>
        <taxon>Pezizomycotina</taxon>
        <taxon>Pezizomycetes</taxon>
        <taxon>Pezizales</taxon>
        <taxon>Morchellaceae</taxon>
        <taxon>Morchella</taxon>
    </lineage>
</organism>
<name>A0A3N4KRS5_9PEZI</name>
<sequence length="261" mass="28086">MSRHAQIEEVSDSDPEDMDISLFDPRNKPTLPTTAPPYTPPPSTSGQPPSFNPAFLPTSSDPSTHYVSAGSATLYKSYHCLYPVYFDSTRSRSSGRRAPRALSIPNPLARALVDACASLRLKTVFEPGKTHPKDWANPGRVRVLLPREGNGATGDVSSKFVLYQKVGEWLVAHPTAPEDVLKVRIPGMPFDGKVPSAPEAPRGWKMGSVLPLHSAALSGGGVSDDVFGEMMRDMGLPGVAGPGAEGGEVVKKEKKEKKKKR</sequence>
<accession>A0A3N4KRS5</accession>
<comment type="subcellular location">
    <subcellularLocation>
        <location evidence="1">Cytoplasm</location>
    </subcellularLocation>
</comment>
<evidence type="ECO:0000256" key="2">
    <source>
        <dbReference type="ARBA" id="ARBA00022490"/>
    </source>
</evidence>
<feature type="region of interest" description="Disordered" evidence="5">
    <location>
        <begin position="237"/>
        <end position="261"/>
    </location>
</feature>
<dbReference type="Proteomes" id="UP000277580">
    <property type="component" value="Unassembled WGS sequence"/>
</dbReference>
<dbReference type="GO" id="GO:0008312">
    <property type="term" value="F:7S RNA binding"/>
    <property type="evidence" value="ECO:0007669"/>
    <property type="project" value="InterPro"/>
</dbReference>
<dbReference type="GO" id="GO:0006617">
    <property type="term" value="P:SRP-dependent cotranslational protein targeting to membrane, signal sequence recognition"/>
    <property type="evidence" value="ECO:0007669"/>
    <property type="project" value="TreeGrafter"/>
</dbReference>
<dbReference type="PANTHER" id="PTHR17453:SF0">
    <property type="entry name" value="SIGNAL RECOGNITION PARTICLE 19 KDA PROTEIN"/>
    <property type="match status" value="1"/>
</dbReference>
<feature type="region of interest" description="Disordered" evidence="5">
    <location>
        <begin position="1"/>
        <end position="57"/>
    </location>
</feature>
<dbReference type="STRING" id="1392247.A0A3N4KRS5"/>
<reference evidence="6 7" key="1">
    <citation type="journal article" date="2018" name="Nat. Ecol. Evol.">
        <title>Pezizomycetes genomes reveal the molecular basis of ectomycorrhizal truffle lifestyle.</title>
        <authorList>
            <person name="Murat C."/>
            <person name="Payen T."/>
            <person name="Noel B."/>
            <person name="Kuo A."/>
            <person name="Morin E."/>
            <person name="Chen J."/>
            <person name="Kohler A."/>
            <person name="Krizsan K."/>
            <person name="Balestrini R."/>
            <person name="Da Silva C."/>
            <person name="Montanini B."/>
            <person name="Hainaut M."/>
            <person name="Levati E."/>
            <person name="Barry K.W."/>
            <person name="Belfiori B."/>
            <person name="Cichocki N."/>
            <person name="Clum A."/>
            <person name="Dockter R.B."/>
            <person name="Fauchery L."/>
            <person name="Guy J."/>
            <person name="Iotti M."/>
            <person name="Le Tacon F."/>
            <person name="Lindquist E.A."/>
            <person name="Lipzen A."/>
            <person name="Malagnac F."/>
            <person name="Mello A."/>
            <person name="Molinier V."/>
            <person name="Miyauchi S."/>
            <person name="Poulain J."/>
            <person name="Riccioni C."/>
            <person name="Rubini A."/>
            <person name="Sitrit Y."/>
            <person name="Splivallo R."/>
            <person name="Traeger S."/>
            <person name="Wang M."/>
            <person name="Zifcakova L."/>
            <person name="Wipf D."/>
            <person name="Zambonelli A."/>
            <person name="Paolocci F."/>
            <person name="Nowrousian M."/>
            <person name="Ottonello S."/>
            <person name="Baldrian P."/>
            <person name="Spatafora J.W."/>
            <person name="Henrissat B."/>
            <person name="Nagy L.G."/>
            <person name="Aury J.M."/>
            <person name="Wincker P."/>
            <person name="Grigoriev I.V."/>
            <person name="Bonfante P."/>
            <person name="Martin F.M."/>
        </authorList>
    </citation>
    <scope>NUCLEOTIDE SEQUENCE [LARGE SCALE GENOMIC DNA]</scope>
    <source>
        <strain evidence="6 7">CCBAS932</strain>
    </source>
</reference>
<dbReference type="PANTHER" id="PTHR17453">
    <property type="entry name" value="SIGNAL RECOGNITION PARTICLE 19 KD PROTEIN"/>
    <property type="match status" value="1"/>
</dbReference>
<dbReference type="EMBL" id="ML119130">
    <property type="protein sequence ID" value="RPB12109.1"/>
    <property type="molecule type" value="Genomic_DNA"/>
</dbReference>
<keyword evidence="4" id="KW-0687">Ribonucleoprotein</keyword>
<keyword evidence="2" id="KW-0963">Cytoplasm</keyword>
<dbReference type="OrthoDB" id="2190947at2759"/>
<dbReference type="InParanoid" id="A0A3N4KRS5"/>
<feature type="compositionally biased region" description="Acidic residues" evidence="5">
    <location>
        <begin position="9"/>
        <end position="19"/>
    </location>
</feature>
<dbReference type="AlphaFoldDB" id="A0A3N4KRS5"/>
<dbReference type="FunCoup" id="A0A3N4KRS5">
    <property type="interactions" value="71"/>
</dbReference>
<dbReference type="Gene3D" id="3.30.56.30">
    <property type="entry name" value="Signal recognition particle, SRP19-like subunit"/>
    <property type="match status" value="1"/>
</dbReference>
<protein>
    <submittedName>
        <fullName evidence="6">Signal recognition particle, SRP19 subunit</fullName>
    </submittedName>
</protein>
<dbReference type="Pfam" id="PF01922">
    <property type="entry name" value="SRP19"/>
    <property type="match status" value="1"/>
</dbReference>
<dbReference type="SUPFAM" id="SSF69695">
    <property type="entry name" value="SRP19"/>
    <property type="match status" value="1"/>
</dbReference>
<evidence type="ECO:0000256" key="3">
    <source>
        <dbReference type="ARBA" id="ARBA00023135"/>
    </source>
</evidence>
<keyword evidence="7" id="KW-1185">Reference proteome</keyword>
<proteinExistence type="predicted"/>
<dbReference type="InterPro" id="IPR002778">
    <property type="entry name" value="Signal_recog_particle_SRP19"/>
</dbReference>
<evidence type="ECO:0000256" key="4">
    <source>
        <dbReference type="ARBA" id="ARBA00023274"/>
    </source>
</evidence>
<evidence type="ECO:0000256" key="5">
    <source>
        <dbReference type="SAM" id="MobiDB-lite"/>
    </source>
</evidence>
<dbReference type="GO" id="GO:0005786">
    <property type="term" value="C:signal recognition particle, endoplasmic reticulum targeting"/>
    <property type="evidence" value="ECO:0007669"/>
    <property type="project" value="UniProtKB-KW"/>
</dbReference>
<feature type="compositionally biased region" description="Pro residues" evidence="5">
    <location>
        <begin position="34"/>
        <end position="43"/>
    </location>
</feature>
<keyword evidence="3" id="KW-0733">Signal recognition particle</keyword>